<feature type="compositionally biased region" description="Low complexity" evidence="1">
    <location>
        <begin position="300"/>
        <end position="309"/>
    </location>
</feature>
<dbReference type="AlphaFoldDB" id="A0ABD2IQN1"/>
<dbReference type="EMBL" id="JBICBT010001161">
    <property type="protein sequence ID" value="KAL3080417.1"/>
    <property type="molecule type" value="Genomic_DNA"/>
</dbReference>
<name>A0ABD2IQN1_9BILA</name>
<reference evidence="2 3" key="1">
    <citation type="submission" date="2024-10" db="EMBL/GenBank/DDBJ databases">
        <authorList>
            <person name="Kim D."/>
        </authorList>
    </citation>
    <scope>NUCLEOTIDE SEQUENCE [LARGE SCALE GENOMIC DNA]</scope>
    <source>
        <strain evidence="2">BH-2024</strain>
    </source>
</reference>
<evidence type="ECO:0000313" key="2">
    <source>
        <dbReference type="EMBL" id="KAL3080417.1"/>
    </source>
</evidence>
<gene>
    <name evidence="2" type="ORF">niasHT_032593</name>
</gene>
<feature type="region of interest" description="Disordered" evidence="1">
    <location>
        <begin position="112"/>
        <end position="140"/>
    </location>
</feature>
<sequence>MTTAASAPLANAASLGNLMDHHHRHQHRATAAAAAVKSASELGNGHHRASGAVAFPRSSSTASAFMAPSGAAGAWRHAAAEAPQNGAVTATTGTKRPLSGLASLPPLLNGTGAAAGAGGGDTESRDSGAGACGRLSPATTPAAPQVAPAVFQAPPPSLNNLLSLQQQLAIAAAAQHQHQQQQKQQQQLGFSVNGTAATAAAQQLAAMNGLAASPANLVAMMQVVNNLRLHQQQQQAVQRAHQQQQQQNPFVALEQLRASGAIDQKIDQKQRRCVIVAVLSIAAAADICSNCQRLTGGHRPAPAATAPPAGKTTDSPTGRGSVVV</sequence>
<organism evidence="2 3">
    <name type="scientific">Heterodera trifolii</name>
    <dbReference type="NCBI Taxonomy" id="157864"/>
    <lineage>
        <taxon>Eukaryota</taxon>
        <taxon>Metazoa</taxon>
        <taxon>Ecdysozoa</taxon>
        <taxon>Nematoda</taxon>
        <taxon>Chromadorea</taxon>
        <taxon>Rhabditida</taxon>
        <taxon>Tylenchina</taxon>
        <taxon>Tylenchomorpha</taxon>
        <taxon>Tylenchoidea</taxon>
        <taxon>Heteroderidae</taxon>
        <taxon>Heteroderinae</taxon>
        <taxon>Heterodera</taxon>
    </lineage>
</organism>
<comment type="caution">
    <text evidence="2">The sequence shown here is derived from an EMBL/GenBank/DDBJ whole genome shotgun (WGS) entry which is preliminary data.</text>
</comment>
<keyword evidence="3" id="KW-1185">Reference proteome</keyword>
<accession>A0ABD2IQN1</accession>
<feature type="region of interest" description="Disordered" evidence="1">
    <location>
        <begin position="298"/>
        <end position="324"/>
    </location>
</feature>
<dbReference type="Proteomes" id="UP001620626">
    <property type="component" value="Unassembled WGS sequence"/>
</dbReference>
<evidence type="ECO:0000256" key="1">
    <source>
        <dbReference type="SAM" id="MobiDB-lite"/>
    </source>
</evidence>
<protein>
    <submittedName>
        <fullName evidence="2">Uncharacterized protein</fullName>
    </submittedName>
</protein>
<proteinExistence type="predicted"/>
<evidence type="ECO:0000313" key="3">
    <source>
        <dbReference type="Proteomes" id="UP001620626"/>
    </source>
</evidence>